<organism evidence="3 4">
    <name type="scientific">Massarina eburnea CBS 473.64</name>
    <dbReference type="NCBI Taxonomy" id="1395130"/>
    <lineage>
        <taxon>Eukaryota</taxon>
        <taxon>Fungi</taxon>
        <taxon>Dikarya</taxon>
        <taxon>Ascomycota</taxon>
        <taxon>Pezizomycotina</taxon>
        <taxon>Dothideomycetes</taxon>
        <taxon>Pleosporomycetidae</taxon>
        <taxon>Pleosporales</taxon>
        <taxon>Massarineae</taxon>
        <taxon>Massarinaceae</taxon>
        <taxon>Massarina</taxon>
    </lineage>
</organism>
<sequence length="271" mass="28523">MRPQVLLATAFAISVTGRVIEARQGGRPPTTRPQPVPAPTQTGNLGKCGLDSFEGHTAEANRYCSSLLKSGTATLTSTYTASDTTTIQTTIYTTLYPPTTRPTPTTTPTPTIPITTPTPTPTSGCGIVGYTKDTAAYYFDSSGTKNTFAACSAACKADTQCKSFGYGEANCMLFTVDATSNTNYNPMSPYTFYDTSCPKELPVRAAAKRQITISLGISDPAKLSSACSCYIGTGPAGVTKTTSVTVTSKTTAISTVTRTVSLLLKNKVQKY</sequence>
<accession>A0A6A6S1D0</accession>
<feature type="domain" description="Apple" evidence="2">
    <location>
        <begin position="125"/>
        <end position="197"/>
    </location>
</feature>
<protein>
    <recommendedName>
        <fullName evidence="2">Apple domain-containing protein</fullName>
    </recommendedName>
</protein>
<proteinExistence type="predicted"/>
<evidence type="ECO:0000259" key="2">
    <source>
        <dbReference type="PROSITE" id="PS50948"/>
    </source>
</evidence>
<dbReference type="Pfam" id="PF00024">
    <property type="entry name" value="PAN_1"/>
    <property type="match status" value="1"/>
</dbReference>
<feature type="region of interest" description="Disordered" evidence="1">
    <location>
        <begin position="23"/>
        <end position="44"/>
    </location>
</feature>
<name>A0A6A6S1D0_9PLEO</name>
<dbReference type="Proteomes" id="UP000799753">
    <property type="component" value="Unassembled WGS sequence"/>
</dbReference>
<reference evidence="3" key="1">
    <citation type="journal article" date="2020" name="Stud. Mycol.">
        <title>101 Dothideomycetes genomes: a test case for predicting lifestyles and emergence of pathogens.</title>
        <authorList>
            <person name="Haridas S."/>
            <person name="Albert R."/>
            <person name="Binder M."/>
            <person name="Bloem J."/>
            <person name="Labutti K."/>
            <person name="Salamov A."/>
            <person name="Andreopoulos B."/>
            <person name="Baker S."/>
            <person name="Barry K."/>
            <person name="Bills G."/>
            <person name="Bluhm B."/>
            <person name="Cannon C."/>
            <person name="Castanera R."/>
            <person name="Culley D."/>
            <person name="Daum C."/>
            <person name="Ezra D."/>
            <person name="Gonzalez J."/>
            <person name="Henrissat B."/>
            <person name="Kuo A."/>
            <person name="Liang C."/>
            <person name="Lipzen A."/>
            <person name="Lutzoni F."/>
            <person name="Magnuson J."/>
            <person name="Mondo S."/>
            <person name="Nolan M."/>
            <person name="Ohm R."/>
            <person name="Pangilinan J."/>
            <person name="Park H.-J."/>
            <person name="Ramirez L."/>
            <person name="Alfaro M."/>
            <person name="Sun H."/>
            <person name="Tritt A."/>
            <person name="Yoshinaga Y."/>
            <person name="Zwiers L.-H."/>
            <person name="Turgeon B."/>
            <person name="Goodwin S."/>
            <person name="Spatafora J."/>
            <person name="Crous P."/>
            <person name="Grigoriev I."/>
        </authorList>
    </citation>
    <scope>NUCLEOTIDE SEQUENCE</scope>
    <source>
        <strain evidence="3">CBS 473.64</strain>
    </source>
</reference>
<feature type="compositionally biased region" description="Pro residues" evidence="1">
    <location>
        <begin position="99"/>
        <end position="118"/>
    </location>
</feature>
<gene>
    <name evidence="3" type="ORF">P280DRAFT_506227</name>
</gene>
<dbReference type="PROSITE" id="PS50948">
    <property type="entry name" value="PAN"/>
    <property type="match status" value="1"/>
</dbReference>
<keyword evidence="4" id="KW-1185">Reference proteome</keyword>
<dbReference type="EMBL" id="MU006782">
    <property type="protein sequence ID" value="KAF2641649.1"/>
    <property type="molecule type" value="Genomic_DNA"/>
</dbReference>
<dbReference type="InterPro" id="IPR003609">
    <property type="entry name" value="Pan_app"/>
</dbReference>
<evidence type="ECO:0000256" key="1">
    <source>
        <dbReference type="SAM" id="MobiDB-lite"/>
    </source>
</evidence>
<evidence type="ECO:0000313" key="3">
    <source>
        <dbReference type="EMBL" id="KAF2641649.1"/>
    </source>
</evidence>
<feature type="region of interest" description="Disordered" evidence="1">
    <location>
        <begin position="96"/>
        <end position="118"/>
    </location>
</feature>
<evidence type="ECO:0000313" key="4">
    <source>
        <dbReference type="Proteomes" id="UP000799753"/>
    </source>
</evidence>
<dbReference type="OrthoDB" id="3556996at2759"/>
<dbReference type="AlphaFoldDB" id="A0A6A6S1D0"/>